<dbReference type="Gene3D" id="1.20.120.450">
    <property type="entry name" value="dinb family like domain"/>
    <property type="match status" value="1"/>
</dbReference>
<gene>
    <name evidence="2" type="ORF">E3J62_02865</name>
</gene>
<organism evidence="2 3">
    <name type="scientific">candidate division TA06 bacterium</name>
    <dbReference type="NCBI Taxonomy" id="2250710"/>
    <lineage>
        <taxon>Bacteria</taxon>
        <taxon>Bacteria division TA06</taxon>
    </lineage>
</organism>
<dbReference type="EMBL" id="SOJN01000038">
    <property type="protein sequence ID" value="TET46921.1"/>
    <property type="molecule type" value="Genomic_DNA"/>
</dbReference>
<sequence>MDEKIMSSEKEELMHEWKDLAYFLYGRGFWYADPLREIDGLSEEQLFWVPEPNSLCILWHVGHIAHRERSHIGMFLQSLEPTIIPEQFEVFGPEWCATEKIRQSMGSVQDVLDWVKDVRERSHEYIGALTDEDFHKVPSTSDQRLSVAHWLFITTAHTALHIGRIQLLRALIEGKHERAC</sequence>
<evidence type="ECO:0000313" key="2">
    <source>
        <dbReference type="EMBL" id="TET46921.1"/>
    </source>
</evidence>
<protein>
    <submittedName>
        <fullName evidence="2">DUF664 domain-containing protein</fullName>
    </submittedName>
</protein>
<reference evidence="2 3" key="1">
    <citation type="submission" date="2019-03" db="EMBL/GenBank/DDBJ databases">
        <title>Metabolic potential of uncultured bacteria and archaea associated with petroleum seepage in deep-sea sediments.</title>
        <authorList>
            <person name="Dong X."/>
            <person name="Hubert C."/>
        </authorList>
    </citation>
    <scope>NUCLEOTIDE SEQUENCE [LARGE SCALE GENOMIC DNA]</scope>
    <source>
        <strain evidence="2">E44_bin18</strain>
    </source>
</reference>
<accession>A0A523UX71</accession>
<comment type="caution">
    <text evidence="2">The sequence shown here is derived from an EMBL/GenBank/DDBJ whole genome shotgun (WGS) entry which is preliminary data.</text>
</comment>
<dbReference type="InterPro" id="IPR024775">
    <property type="entry name" value="DinB-like"/>
</dbReference>
<dbReference type="Pfam" id="PF12867">
    <property type="entry name" value="DinB_2"/>
    <property type="match status" value="1"/>
</dbReference>
<feature type="domain" description="DinB-like" evidence="1">
    <location>
        <begin position="38"/>
        <end position="163"/>
    </location>
</feature>
<dbReference type="InterPro" id="IPR034660">
    <property type="entry name" value="DinB/YfiT-like"/>
</dbReference>
<dbReference type="Proteomes" id="UP000315525">
    <property type="component" value="Unassembled WGS sequence"/>
</dbReference>
<proteinExistence type="predicted"/>
<name>A0A523UX71_UNCT6</name>
<evidence type="ECO:0000313" key="3">
    <source>
        <dbReference type="Proteomes" id="UP000315525"/>
    </source>
</evidence>
<dbReference type="SUPFAM" id="SSF109854">
    <property type="entry name" value="DinB/YfiT-like putative metalloenzymes"/>
    <property type="match status" value="1"/>
</dbReference>
<evidence type="ECO:0000259" key="1">
    <source>
        <dbReference type="Pfam" id="PF12867"/>
    </source>
</evidence>
<dbReference type="AlphaFoldDB" id="A0A523UX71"/>